<sequence length="75" mass="8750">MRDFRLGDEAFIFGKVVSSSFFLRYELERDVQAEIVFMDFQRQYQIDLVISCLLGRNNISKIAERPTPACSPELE</sequence>
<name>A0AA86W096_9FABA</name>
<gene>
    <name evidence="1" type="ORF">AYBTSS11_LOCUS24539</name>
</gene>
<evidence type="ECO:0000313" key="1">
    <source>
        <dbReference type="EMBL" id="CAJ1972490.1"/>
    </source>
</evidence>
<accession>A0AA86W096</accession>
<dbReference type="Gramene" id="rna-AYBTSS11_LOCUS24539">
    <property type="protein sequence ID" value="CAJ1972490.1"/>
    <property type="gene ID" value="gene-AYBTSS11_LOCUS24539"/>
</dbReference>
<protein>
    <submittedName>
        <fullName evidence="1">Uncharacterized protein</fullName>
    </submittedName>
</protein>
<evidence type="ECO:0000313" key="2">
    <source>
        <dbReference type="Proteomes" id="UP001189624"/>
    </source>
</evidence>
<keyword evidence="2" id="KW-1185">Reference proteome</keyword>
<dbReference type="EMBL" id="OY731405">
    <property type="protein sequence ID" value="CAJ1972490.1"/>
    <property type="molecule type" value="Genomic_DNA"/>
</dbReference>
<dbReference type="Proteomes" id="UP001189624">
    <property type="component" value="Chromosome 8"/>
</dbReference>
<dbReference type="AlphaFoldDB" id="A0AA86W096"/>
<proteinExistence type="predicted"/>
<reference evidence="1" key="1">
    <citation type="submission" date="2023-10" db="EMBL/GenBank/DDBJ databases">
        <authorList>
            <person name="Domelevo Entfellner J.-B."/>
        </authorList>
    </citation>
    <scope>NUCLEOTIDE SEQUENCE</scope>
</reference>
<organism evidence="1 2">
    <name type="scientific">Sphenostylis stenocarpa</name>
    <dbReference type="NCBI Taxonomy" id="92480"/>
    <lineage>
        <taxon>Eukaryota</taxon>
        <taxon>Viridiplantae</taxon>
        <taxon>Streptophyta</taxon>
        <taxon>Embryophyta</taxon>
        <taxon>Tracheophyta</taxon>
        <taxon>Spermatophyta</taxon>
        <taxon>Magnoliopsida</taxon>
        <taxon>eudicotyledons</taxon>
        <taxon>Gunneridae</taxon>
        <taxon>Pentapetalae</taxon>
        <taxon>rosids</taxon>
        <taxon>fabids</taxon>
        <taxon>Fabales</taxon>
        <taxon>Fabaceae</taxon>
        <taxon>Papilionoideae</taxon>
        <taxon>50 kb inversion clade</taxon>
        <taxon>NPAAA clade</taxon>
        <taxon>indigoferoid/millettioid clade</taxon>
        <taxon>Phaseoleae</taxon>
        <taxon>Sphenostylis</taxon>
    </lineage>
</organism>